<dbReference type="EMBL" id="FZPD01000005">
    <property type="protein sequence ID" value="SNT24751.1"/>
    <property type="molecule type" value="Genomic_DNA"/>
</dbReference>
<sequence>MIKKALFLMSLTFAIPTFSQVADTTTIFDEFNQFLLDEIVFGLVDYGKLSDNPQKLNNLVNQIASYDLINKSQDHKTAFYINAYNIMVIKQITDNYPVKSPMDIAGFFKVKTFNVAGELLTLDAIEFTKLIGPTIDPRIHFALGCGARSCPFLNDNAFFPDKLQEQLDFRAGLIIDRPNYVHVDQKNEKVILNKIFDWYGDQFISNAGSLINYVNKYRFYKVPENYKVEFQEYDWSLNDR</sequence>
<reference evidence="3 4" key="1">
    <citation type="submission" date="2017-06" db="EMBL/GenBank/DDBJ databases">
        <authorList>
            <person name="Kim H.J."/>
            <person name="Triplett B.A."/>
        </authorList>
    </citation>
    <scope>NUCLEOTIDE SEQUENCE [LARGE SCALE GENOMIC DNA]</scope>
    <source>
        <strain evidence="3 4">DSM 19307</strain>
    </source>
</reference>
<dbReference type="RefSeq" id="WP_089357631.1">
    <property type="nucleotide sequence ID" value="NZ_FZPD01000005.1"/>
</dbReference>
<evidence type="ECO:0000313" key="4">
    <source>
        <dbReference type="Proteomes" id="UP000198393"/>
    </source>
</evidence>
<keyword evidence="4" id="KW-1185">Reference proteome</keyword>
<dbReference type="OrthoDB" id="526867at2"/>
<keyword evidence="1" id="KW-0732">Signal</keyword>
<dbReference type="InterPro" id="IPR006869">
    <property type="entry name" value="DUF547"/>
</dbReference>
<dbReference type="GO" id="GO:0045454">
    <property type="term" value="P:cell redox homeostasis"/>
    <property type="evidence" value="ECO:0007669"/>
    <property type="project" value="TreeGrafter"/>
</dbReference>
<dbReference type="PANTHER" id="PTHR34386">
    <property type="entry name" value="GLUTAREDOXIN"/>
    <property type="match status" value="1"/>
</dbReference>
<feature type="signal peptide" evidence="1">
    <location>
        <begin position="1"/>
        <end position="19"/>
    </location>
</feature>
<dbReference type="PANTHER" id="PTHR34386:SF1">
    <property type="entry name" value="GLUTAREDOXIN-LIKE PROTEIN NRDH"/>
    <property type="match status" value="1"/>
</dbReference>
<evidence type="ECO:0000313" key="3">
    <source>
        <dbReference type="EMBL" id="SNT24751.1"/>
    </source>
</evidence>
<proteinExistence type="predicted"/>
<dbReference type="Pfam" id="PF04784">
    <property type="entry name" value="DUF547"/>
    <property type="match status" value="1"/>
</dbReference>
<dbReference type="GO" id="GO:0009055">
    <property type="term" value="F:electron transfer activity"/>
    <property type="evidence" value="ECO:0007669"/>
    <property type="project" value="TreeGrafter"/>
</dbReference>
<protein>
    <recommendedName>
        <fullName evidence="2">DUF547 domain-containing protein</fullName>
    </recommendedName>
</protein>
<evidence type="ECO:0000256" key="1">
    <source>
        <dbReference type="SAM" id="SignalP"/>
    </source>
</evidence>
<dbReference type="InterPro" id="IPR051548">
    <property type="entry name" value="Grx-like_ET"/>
</dbReference>
<dbReference type="Proteomes" id="UP000198393">
    <property type="component" value="Unassembled WGS sequence"/>
</dbReference>
<gene>
    <name evidence="3" type="ORF">SAMN05421640_2935</name>
</gene>
<evidence type="ECO:0000259" key="2">
    <source>
        <dbReference type="Pfam" id="PF04784"/>
    </source>
</evidence>
<name>A0A239L2R7_EKHLU</name>
<dbReference type="AlphaFoldDB" id="A0A239L2R7"/>
<accession>A0A239L2R7</accession>
<feature type="domain" description="DUF547" evidence="2">
    <location>
        <begin position="72"/>
        <end position="168"/>
    </location>
</feature>
<organism evidence="3 4">
    <name type="scientific">Ekhidna lutea</name>
    <dbReference type="NCBI Taxonomy" id="447679"/>
    <lineage>
        <taxon>Bacteria</taxon>
        <taxon>Pseudomonadati</taxon>
        <taxon>Bacteroidota</taxon>
        <taxon>Cytophagia</taxon>
        <taxon>Cytophagales</taxon>
        <taxon>Reichenbachiellaceae</taxon>
        <taxon>Ekhidna</taxon>
    </lineage>
</organism>
<feature type="chain" id="PRO_5012105111" description="DUF547 domain-containing protein" evidence="1">
    <location>
        <begin position="20"/>
        <end position="240"/>
    </location>
</feature>